<keyword evidence="4" id="KW-1185">Reference proteome</keyword>
<name>A0AAP0JL01_9MAGN</name>
<proteinExistence type="predicted"/>
<feature type="transmembrane region" description="Helical" evidence="2">
    <location>
        <begin position="173"/>
        <end position="197"/>
    </location>
</feature>
<feature type="region of interest" description="Disordered" evidence="1">
    <location>
        <begin position="41"/>
        <end position="61"/>
    </location>
</feature>
<organism evidence="3 4">
    <name type="scientific">Stephania yunnanensis</name>
    <dbReference type="NCBI Taxonomy" id="152371"/>
    <lineage>
        <taxon>Eukaryota</taxon>
        <taxon>Viridiplantae</taxon>
        <taxon>Streptophyta</taxon>
        <taxon>Embryophyta</taxon>
        <taxon>Tracheophyta</taxon>
        <taxon>Spermatophyta</taxon>
        <taxon>Magnoliopsida</taxon>
        <taxon>Ranunculales</taxon>
        <taxon>Menispermaceae</taxon>
        <taxon>Menispermoideae</taxon>
        <taxon>Cissampelideae</taxon>
        <taxon>Stephania</taxon>
    </lineage>
</organism>
<evidence type="ECO:0000313" key="4">
    <source>
        <dbReference type="Proteomes" id="UP001420932"/>
    </source>
</evidence>
<evidence type="ECO:0000256" key="1">
    <source>
        <dbReference type="SAM" id="MobiDB-lite"/>
    </source>
</evidence>
<protein>
    <submittedName>
        <fullName evidence="3">Uncharacterized protein</fullName>
    </submittedName>
</protein>
<keyword evidence="2" id="KW-0472">Membrane</keyword>
<comment type="caution">
    <text evidence="3">The sequence shown here is derived from an EMBL/GenBank/DDBJ whole genome shotgun (WGS) entry which is preliminary data.</text>
</comment>
<dbReference type="EMBL" id="JBBNAF010000006">
    <property type="protein sequence ID" value="KAK9134865.1"/>
    <property type="molecule type" value="Genomic_DNA"/>
</dbReference>
<gene>
    <name evidence="3" type="ORF">Syun_014195</name>
</gene>
<sequence length="341" mass="37613">MATTSASSSMATASYSISSSSSSRRVRRLLHRRVASAVFAETTATPSRSARRGSRDRSAEEGIATDCRVATAVFAERTGTRSTNSSSSSSSSNYSWEVAIFRLIVGHRLRFLLLHLLEQIRLLHRRVATAVFAEITGTRSRSARTGSRDRSAEEGIATAATPLLPLRPITGPLLIVIGAAGIVFIFIICNVLPTPFLKNHFFLHRQNIIMAAAIPDAPTEKAVTDQDSVENYVEVTLHLFVRALMDDPVVDLVDDSGLLEIDDRMDHTVILMTMLLHPHILLKGRGADMLQLEELEDHTLTQDQLRRMKHALMDRLGISFAQTPPRDVLADDSKTDDDIDD</sequence>
<accession>A0AAP0JL01</accession>
<evidence type="ECO:0000256" key="2">
    <source>
        <dbReference type="SAM" id="Phobius"/>
    </source>
</evidence>
<keyword evidence="2" id="KW-1133">Transmembrane helix</keyword>
<reference evidence="3 4" key="1">
    <citation type="submission" date="2024-01" db="EMBL/GenBank/DDBJ databases">
        <title>Genome assemblies of Stephania.</title>
        <authorList>
            <person name="Yang L."/>
        </authorList>
    </citation>
    <scope>NUCLEOTIDE SEQUENCE [LARGE SCALE GENOMIC DNA]</scope>
    <source>
        <strain evidence="3">YNDBR</strain>
        <tissue evidence="3">Leaf</tissue>
    </source>
</reference>
<dbReference type="AlphaFoldDB" id="A0AAP0JL01"/>
<evidence type="ECO:0000313" key="3">
    <source>
        <dbReference type="EMBL" id="KAK9134865.1"/>
    </source>
</evidence>
<dbReference type="Proteomes" id="UP001420932">
    <property type="component" value="Unassembled WGS sequence"/>
</dbReference>
<keyword evidence="2" id="KW-0812">Transmembrane</keyword>